<gene>
    <name evidence="1" type="ORF">BBK82_43430</name>
</gene>
<sequence>MDIAALRLANQRIGTFATAEEVVRNLGAVQAQDYGQSLWALGLRTSAGVSADIEDELRAGKIVRTWLMRGTIHYVPAEDVRWMLNLFGARDLARLTPKAWQYHRMTPELMSLARRTFVEALSGGGCLTRREMIELMASVGIPDDRQQSYFTFIHLAQEGLVVPGPPRGKDQTFVLLEEWAPNQRSLDDEEALAVLARRFFGSHGPATVADFANWAGIGIREATRGLDPIRAELVQESFDGKEYWLPPDLEPATGTCLLPAYDELVIGYKDRAAFFHRYGEIPISTYNGMFYATIIEDGQIAGLWKRVMKKTSVDVELRPLPGFDVDGLVEHTRRFGEFLGLPVRTIVRDAPEAGSSKVSWRSRK</sequence>
<dbReference type="OrthoDB" id="9148135at2"/>
<keyword evidence="2" id="KW-1185">Reference proteome</keyword>
<evidence type="ECO:0008006" key="3">
    <source>
        <dbReference type="Google" id="ProtNLM"/>
    </source>
</evidence>
<organism evidence="1 2">
    <name type="scientific">Lentzea guizhouensis</name>
    <dbReference type="NCBI Taxonomy" id="1586287"/>
    <lineage>
        <taxon>Bacteria</taxon>
        <taxon>Bacillati</taxon>
        <taxon>Actinomycetota</taxon>
        <taxon>Actinomycetes</taxon>
        <taxon>Pseudonocardiales</taxon>
        <taxon>Pseudonocardiaceae</taxon>
        <taxon>Lentzea</taxon>
    </lineage>
</organism>
<dbReference type="PANTHER" id="PTHR38479">
    <property type="entry name" value="LMO0824 PROTEIN"/>
    <property type="match status" value="1"/>
</dbReference>
<evidence type="ECO:0000313" key="2">
    <source>
        <dbReference type="Proteomes" id="UP000093053"/>
    </source>
</evidence>
<dbReference type="PANTHER" id="PTHR38479:SF2">
    <property type="entry name" value="WINGED HELIX DNA-BINDING DOMAIN-CONTAINING PROTEIN"/>
    <property type="match status" value="1"/>
</dbReference>
<accession>A0A1B2HVL4</accession>
<dbReference type="RefSeq" id="WP_065920114.1">
    <property type="nucleotide sequence ID" value="NZ_CP016793.1"/>
</dbReference>
<dbReference type="EMBL" id="CP016793">
    <property type="protein sequence ID" value="ANZ41779.1"/>
    <property type="molecule type" value="Genomic_DNA"/>
</dbReference>
<dbReference type="AlphaFoldDB" id="A0A1B2HVL4"/>
<name>A0A1B2HVL4_9PSEU</name>
<dbReference type="InterPro" id="IPR009351">
    <property type="entry name" value="AlkZ-like"/>
</dbReference>
<protein>
    <recommendedName>
        <fullName evidence="3">Winged helix DNA-binding domain-containing protein</fullName>
    </recommendedName>
</protein>
<dbReference type="Proteomes" id="UP000093053">
    <property type="component" value="Chromosome"/>
</dbReference>
<dbReference type="KEGG" id="led:BBK82_43430"/>
<proteinExistence type="predicted"/>
<dbReference type="Pfam" id="PF06224">
    <property type="entry name" value="AlkZ-like"/>
    <property type="match status" value="1"/>
</dbReference>
<dbReference type="STRING" id="1586287.BBK82_43430"/>
<evidence type="ECO:0000313" key="1">
    <source>
        <dbReference type="EMBL" id="ANZ41779.1"/>
    </source>
</evidence>
<reference evidence="1 2" key="1">
    <citation type="submission" date="2016-07" db="EMBL/GenBank/DDBJ databases">
        <title>Complete genome sequence of the Lentzea guizhouensis DHS C013.</title>
        <authorList>
            <person name="Cao C."/>
        </authorList>
    </citation>
    <scope>NUCLEOTIDE SEQUENCE [LARGE SCALE GENOMIC DNA]</scope>
    <source>
        <strain evidence="1 2">DHS C013</strain>
    </source>
</reference>